<evidence type="ECO:0000313" key="19">
    <source>
        <dbReference type="Proteomes" id="UP000276215"/>
    </source>
</evidence>
<dbReference type="InterPro" id="IPR012334">
    <property type="entry name" value="Pectin_lyas_fold"/>
</dbReference>
<dbReference type="STRING" id="1336337.A0A3N4JJ17"/>
<evidence type="ECO:0000256" key="13">
    <source>
        <dbReference type="ARBA" id="ARBA00041473"/>
    </source>
</evidence>
<dbReference type="Proteomes" id="UP000276215">
    <property type="component" value="Unassembled WGS sequence"/>
</dbReference>
<evidence type="ECO:0000256" key="5">
    <source>
        <dbReference type="ARBA" id="ARBA00022737"/>
    </source>
</evidence>
<evidence type="ECO:0000256" key="9">
    <source>
        <dbReference type="ARBA" id="ARBA00023295"/>
    </source>
</evidence>
<dbReference type="GO" id="GO:0005576">
    <property type="term" value="C:extracellular region"/>
    <property type="evidence" value="ECO:0007669"/>
    <property type="project" value="UniProtKB-SubCell"/>
</dbReference>
<dbReference type="InterPro" id="IPR000743">
    <property type="entry name" value="Glyco_hydro_28"/>
</dbReference>
<keyword evidence="19" id="KW-1185">Reference proteome</keyword>
<evidence type="ECO:0000256" key="3">
    <source>
        <dbReference type="ARBA" id="ARBA00022525"/>
    </source>
</evidence>
<comment type="catalytic activity">
    <reaction evidence="15">
        <text>[(1-&gt;4)-alpha-D-galacturonosyl](n) + H2O = alpha-D-galacturonate + [(1-&gt;4)-alpha-D-galacturonosyl](n-1)</text>
        <dbReference type="Rhea" id="RHEA:14117"/>
        <dbReference type="Rhea" id="RHEA-COMP:14570"/>
        <dbReference type="Rhea" id="RHEA-COMP:14572"/>
        <dbReference type="ChEBI" id="CHEBI:15377"/>
        <dbReference type="ChEBI" id="CHEBI:58658"/>
        <dbReference type="ChEBI" id="CHEBI:140523"/>
        <dbReference type="EC" id="3.2.1.67"/>
    </reaction>
</comment>
<feature type="chain" id="PRO_5018032535" description="galacturonan 1,4-alpha-galacturonidase" evidence="17">
    <location>
        <begin position="18"/>
        <end position="460"/>
    </location>
</feature>
<accession>A0A3N4JJ17</accession>
<dbReference type="AlphaFoldDB" id="A0A3N4JJ17"/>
<feature type="signal peptide" evidence="17">
    <location>
        <begin position="1"/>
        <end position="17"/>
    </location>
</feature>
<proteinExistence type="inferred from homology"/>
<comment type="function">
    <text evidence="11">Specific in hydrolyzing the terminal glycosidic bond of polygalacturonic acid and oligogalacturonates.</text>
</comment>
<name>A0A3N4JJ17_9PEZI</name>
<dbReference type="SUPFAM" id="SSF51126">
    <property type="entry name" value="Pectin lyase-like"/>
    <property type="match status" value="1"/>
</dbReference>
<keyword evidence="8" id="KW-0325">Glycoprotein</keyword>
<dbReference type="OrthoDB" id="187139at2759"/>
<dbReference type="FunFam" id="2.160.20.10:FF:000040">
    <property type="entry name" value="Probable exopolygalacturonase B"/>
    <property type="match status" value="1"/>
</dbReference>
<evidence type="ECO:0000256" key="1">
    <source>
        <dbReference type="ARBA" id="ARBA00004613"/>
    </source>
</evidence>
<keyword evidence="4 17" id="KW-0732">Signal</keyword>
<keyword evidence="9 16" id="KW-0326">Glycosidase</keyword>
<evidence type="ECO:0000256" key="15">
    <source>
        <dbReference type="ARBA" id="ARBA00048766"/>
    </source>
</evidence>
<dbReference type="GO" id="GO:0004650">
    <property type="term" value="F:polygalacturonase activity"/>
    <property type="evidence" value="ECO:0007669"/>
    <property type="project" value="InterPro"/>
</dbReference>
<evidence type="ECO:0000256" key="14">
    <source>
        <dbReference type="ARBA" id="ARBA00042261"/>
    </source>
</evidence>
<dbReference type="GO" id="GO:0071555">
    <property type="term" value="P:cell wall organization"/>
    <property type="evidence" value="ECO:0007669"/>
    <property type="project" value="UniProtKB-KW"/>
</dbReference>
<evidence type="ECO:0000256" key="6">
    <source>
        <dbReference type="ARBA" id="ARBA00022801"/>
    </source>
</evidence>
<evidence type="ECO:0000256" key="17">
    <source>
        <dbReference type="SAM" id="SignalP"/>
    </source>
</evidence>
<dbReference type="InterPro" id="IPR011050">
    <property type="entry name" value="Pectin_lyase_fold/virulence"/>
</dbReference>
<evidence type="ECO:0000313" key="18">
    <source>
        <dbReference type="EMBL" id="RPA96711.1"/>
    </source>
</evidence>
<dbReference type="EC" id="3.2.1.67" evidence="12"/>
<keyword evidence="10" id="KW-0961">Cell wall biogenesis/degradation</keyword>
<dbReference type="GO" id="GO:0047911">
    <property type="term" value="F:galacturan 1,4-alpha-galacturonidase activity"/>
    <property type="evidence" value="ECO:0007669"/>
    <property type="project" value="UniProtKB-EC"/>
</dbReference>
<evidence type="ECO:0000256" key="7">
    <source>
        <dbReference type="ARBA" id="ARBA00023157"/>
    </source>
</evidence>
<evidence type="ECO:0000256" key="2">
    <source>
        <dbReference type="ARBA" id="ARBA00008834"/>
    </source>
</evidence>
<keyword evidence="6 16" id="KW-0378">Hydrolase</keyword>
<comment type="similarity">
    <text evidence="2 16">Belongs to the glycosyl hydrolase 28 family.</text>
</comment>
<dbReference type="PANTHER" id="PTHR31736">
    <property type="match status" value="1"/>
</dbReference>
<evidence type="ECO:0000256" key="11">
    <source>
        <dbReference type="ARBA" id="ARBA00037312"/>
    </source>
</evidence>
<reference evidence="18 19" key="1">
    <citation type="journal article" date="2018" name="Nat. Ecol. Evol.">
        <title>Pezizomycetes genomes reveal the molecular basis of ectomycorrhizal truffle lifestyle.</title>
        <authorList>
            <person name="Murat C."/>
            <person name="Payen T."/>
            <person name="Noel B."/>
            <person name="Kuo A."/>
            <person name="Morin E."/>
            <person name="Chen J."/>
            <person name="Kohler A."/>
            <person name="Krizsan K."/>
            <person name="Balestrini R."/>
            <person name="Da Silva C."/>
            <person name="Montanini B."/>
            <person name="Hainaut M."/>
            <person name="Levati E."/>
            <person name="Barry K.W."/>
            <person name="Belfiori B."/>
            <person name="Cichocki N."/>
            <person name="Clum A."/>
            <person name="Dockter R.B."/>
            <person name="Fauchery L."/>
            <person name="Guy J."/>
            <person name="Iotti M."/>
            <person name="Le Tacon F."/>
            <person name="Lindquist E.A."/>
            <person name="Lipzen A."/>
            <person name="Malagnac F."/>
            <person name="Mello A."/>
            <person name="Molinier V."/>
            <person name="Miyauchi S."/>
            <person name="Poulain J."/>
            <person name="Riccioni C."/>
            <person name="Rubini A."/>
            <person name="Sitrit Y."/>
            <person name="Splivallo R."/>
            <person name="Traeger S."/>
            <person name="Wang M."/>
            <person name="Zifcakova L."/>
            <person name="Wipf D."/>
            <person name="Zambonelli A."/>
            <person name="Paolocci F."/>
            <person name="Nowrousian M."/>
            <person name="Ottonello S."/>
            <person name="Baldrian P."/>
            <person name="Spatafora J.W."/>
            <person name="Henrissat B."/>
            <person name="Nagy L.G."/>
            <person name="Aury J.M."/>
            <person name="Wincker P."/>
            <person name="Grigoriev I.V."/>
            <person name="Bonfante P."/>
            <person name="Martin F.M."/>
        </authorList>
    </citation>
    <scope>NUCLEOTIDE SEQUENCE [LARGE SCALE GENOMIC DNA]</scope>
    <source>
        <strain evidence="18 19">120613-1</strain>
    </source>
</reference>
<dbReference type="GO" id="GO:0005975">
    <property type="term" value="P:carbohydrate metabolic process"/>
    <property type="evidence" value="ECO:0007669"/>
    <property type="project" value="InterPro"/>
</dbReference>
<dbReference type="Gene3D" id="2.160.20.10">
    <property type="entry name" value="Single-stranded right-handed beta-helix, Pectin lyase-like"/>
    <property type="match status" value="1"/>
</dbReference>
<gene>
    <name evidence="18" type="ORF">L873DRAFT_1693634</name>
</gene>
<dbReference type="PANTHER" id="PTHR31736:SF6">
    <property type="entry name" value="EXOPOLYGALACTURONASE B-RELATED"/>
    <property type="match status" value="1"/>
</dbReference>
<evidence type="ECO:0000256" key="16">
    <source>
        <dbReference type="RuleBase" id="RU361169"/>
    </source>
</evidence>
<dbReference type="EMBL" id="ML120412">
    <property type="protein sequence ID" value="RPA96711.1"/>
    <property type="molecule type" value="Genomic_DNA"/>
</dbReference>
<keyword evidence="5" id="KW-0677">Repeat</keyword>
<evidence type="ECO:0000256" key="10">
    <source>
        <dbReference type="ARBA" id="ARBA00023316"/>
    </source>
</evidence>
<keyword evidence="3" id="KW-0964">Secreted</keyword>
<sequence length="460" mass="50816">MKVSIATLLLCVTPCLSLVATETSNAASSFKDHSASIKEHRGNYFQGRPQQHQFPHRDHRKNVYIRSSSNETDDISAEFLAGIKKANHGGTLVLENGKQYVIGQKLDLTFLDDIHIQLDGQILFTDDIEYWQNNNFFHPFQNSITFWQWGGNDIVIQGKGEINGNGQAWYDGFARGEILDPNNQYLRPALFTAVNATGLSIQGITMRNSPCWANFLITSKDIYYDDVLIEAQSINKNLPKNSDCWDTYNVDGLTVTNSRVNIGDDCFSAKPNTTNIFLQNLWCNGTHGVSMGSIGQYPGVMDIIENVYIENITMLNAQNGARLKTWAGPNIGYGRINNVTYKDFYVDNVDYPLILTQCYSTNKTECAKHPSEVNFSNITFLSFSGMSSGKRGRLTAEVICSPNAVCENIFMEDIDIHSPAGEPAVVTCDGVTGDIGIDCVAANSTQARDALATTIDSGSL</sequence>
<evidence type="ECO:0000256" key="12">
    <source>
        <dbReference type="ARBA" id="ARBA00038933"/>
    </source>
</evidence>
<evidence type="ECO:0000256" key="8">
    <source>
        <dbReference type="ARBA" id="ARBA00023180"/>
    </source>
</evidence>
<keyword evidence="7" id="KW-1015">Disulfide bond</keyword>
<evidence type="ECO:0000256" key="4">
    <source>
        <dbReference type="ARBA" id="ARBA00022729"/>
    </source>
</evidence>
<comment type="subcellular location">
    <subcellularLocation>
        <location evidence="1">Secreted</location>
    </subcellularLocation>
</comment>
<organism evidence="18 19">
    <name type="scientific">Choiromyces venosus 120613-1</name>
    <dbReference type="NCBI Taxonomy" id="1336337"/>
    <lineage>
        <taxon>Eukaryota</taxon>
        <taxon>Fungi</taxon>
        <taxon>Dikarya</taxon>
        <taxon>Ascomycota</taxon>
        <taxon>Pezizomycotina</taxon>
        <taxon>Pezizomycetes</taxon>
        <taxon>Pezizales</taxon>
        <taxon>Tuberaceae</taxon>
        <taxon>Choiromyces</taxon>
    </lineage>
</organism>
<dbReference type="Pfam" id="PF00295">
    <property type="entry name" value="Glyco_hydro_28"/>
    <property type="match status" value="1"/>
</dbReference>
<protein>
    <recommendedName>
        <fullName evidence="12">galacturonan 1,4-alpha-galacturonidase</fullName>
        <ecNumber evidence="12">3.2.1.67</ecNumber>
    </recommendedName>
    <alternativeName>
        <fullName evidence="13">Galacturan 1,4-alpha-galacturonidase B</fullName>
    </alternativeName>
    <alternativeName>
        <fullName evidence="14">Poly(1,4-alpha-D-galacturonide)galacturonohydrolase B</fullName>
    </alternativeName>
</protein>